<evidence type="ECO:0000313" key="2">
    <source>
        <dbReference type="EMBL" id="EPY15229.1"/>
    </source>
</evidence>
<dbReference type="OrthoDB" id="262726at2759"/>
<accession>S9TE42</accession>
<organism evidence="2 3">
    <name type="scientific">Strigomonas culicis</name>
    <dbReference type="NCBI Taxonomy" id="28005"/>
    <lineage>
        <taxon>Eukaryota</taxon>
        <taxon>Discoba</taxon>
        <taxon>Euglenozoa</taxon>
        <taxon>Kinetoplastea</taxon>
        <taxon>Metakinetoplastina</taxon>
        <taxon>Trypanosomatida</taxon>
        <taxon>Trypanosomatidae</taxon>
        <taxon>Strigomonadinae</taxon>
        <taxon>Strigomonas</taxon>
    </lineage>
</organism>
<name>S9TE42_9TRYP</name>
<evidence type="ECO:0000256" key="1">
    <source>
        <dbReference type="SAM" id="MobiDB-lite"/>
    </source>
</evidence>
<feature type="compositionally biased region" description="Basic and acidic residues" evidence="1">
    <location>
        <begin position="99"/>
        <end position="116"/>
    </location>
</feature>
<reference evidence="2 3" key="1">
    <citation type="journal article" date="2013" name="PLoS ONE">
        <title>Predicting the Proteins of Angomonas deanei, Strigomonas culicis and Their Respective Endosymbionts Reveals New Aspects of the Trypanosomatidae Family.</title>
        <authorList>
            <person name="Motta M.C."/>
            <person name="Martins A.C."/>
            <person name="de Souza S.S."/>
            <person name="Catta-Preta C.M."/>
            <person name="Silva R."/>
            <person name="Klein C.C."/>
            <person name="de Almeida L.G."/>
            <person name="de Lima Cunha O."/>
            <person name="Ciapina L.P."/>
            <person name="Brocchi M."/>
            <person name="Colabardini A.C."/>
            <person name="de Araujo Lima B."/>
            <person name="Machado C.R."/>
            <person name="de Almeida Soares C.M."/>
            <person name="Probst C.M."/>
            <person name="de Menezes C.B."/>
            <person name="Thompson C.E."/>
            <person name="Bartholomeu D.C."/>
            <person name="Gradia D.F."/>
            <person name="Pavoni D.P."/>
            <person name="Grisard E.C."/>
            <person name="Fantinatti-Garboggini F."/>
            <person name="Marchini F.K."/>
            <person name="Rodrigues-Luiz G.F."/>
            <person name="Wagner G."/>
            <person name="Goldman G.H."/>
            <person name="Fietto J.L."/>
            <person name="Elias M.C."/>
            <person name="Goldman M.H."/>
            <person name="Sagot M.F."/>
            <person name="Pereira M."/>
            <person name="Stoco P.H."/>
            <person name="de Mendonca-Neto R.P."/>
            <person name="Teixeira S.M."/>
            <person name="Maciel T.E."/>
            <person name="de Oliveira Mendes T.A."/>
            <person name="Urmenyi T.P."/>
            <person name="de Souza W."/>
            <person name="Schenkman S."/>
            <person name="de Vasconcelos A.T."/>
        </authorList>
    </citation>
    <scope>NUCLEOTIDE SEQUENCE [LARGE SCALE GENOMIC DNA]</scope>
</reference>
<comment type="caution">
    <text evidence="2">The sequence shown here is derived from an EMBL/GenBank/DDBJ whole genome shotgun (WGS) entry which is preliminary data.</text>
</comment>
<gene>
    <name evidence="2" type="ORF">STCU_12224</name>
</gene>
<sequence length="142" mass="16230">MSLYGETGPPSGYSAPRYESKDAKRRCQKCGAVDHWTFECKRKPEKATTKASGARLSRSQMLKYGVKRERVEFVPEPTQREQAEADFKEIEKTLVAEVNDSKDAKKMTSDEHKREQGAPSHKKEKIEELFDVTVKEETSDTE</sequence>
<feature type="compositionally biased region" description="Basic and acidic residues" evidence="1">
    <location>
        <begin position="124"/>
        <end position="142"/>
    </location>
</feature>
<evidence type="ECO:0000313" key="3">
    <source>
        <dbReference type="Proteomes" id="UP000015354"/>
    </source>
</evidence>
<keyword evidence="3" id="KW-1185">Reference proteome</keyword>
<feature type="region of interest" description="Disordered" evidence="1">
    <location>
        <begin position="99"/>
        <end position="142"/>
    </location>
</feature>
<protein>
    <submittedName>
        <fullName evidence="2">Uncharacterized protein</fullName>
    </submittedName>
</protein>
<proteinExistence type="predicted"/>
<feature type="region of interest" description="Disordered" evidence="1">
    <location>
        <begin position="1"/>
        <end position="21"/>
    </location>
</feature>
<dbReference type="Proteomes" id="UP000015354">
    <property type="component" value="Unassembled WGS sequence"/>
</dbReference>
<dbReference type="Pfam" id="PF13917">
    <property type="entry name" value="zf-CCHC_3"/>
    <property type="match status" value="1"/>
</dbReference>
<dbReference type="EMBL" id="ATMH01012380">
    <property type="protein sequence ID" value="EPY15229.1"/>
    <property type="molecule type" value="Genomic_DNA"/>
</dbReference>
<dbReference type="AlphaFoldDB" id="S9TE42"/>